<feature type="signal peptide" evidence="1">
    <location>
        <begin position="1"/>
        <end position="18"/>
    </location>
</feature>
<reference evidence="2 4" key="1">
    <citation type="submission" date="2015-07" db="EMBL/GenBank/DDBJ databases">
        <authorList>
            <person name="Noorani M."/>
        </authorList>
    </citation>
    <scope>NUCLEOTIDE SEQUENCE [LARGE SCALE GENOMIC DNA]</scope>
    <source>
        <strain evidence="2 4">W1435</strain>
    </source>
</reference>
<evidence type="ECO:0008006" key="6">
    <source>
        <dbReference type="Google" id="ProtNLM"/>
    </source>
</evidence>
<dbReference type="EMBL" id="CP012075">
    <property type="protein sequence ID" value="AKU70440.1"/>
    <property type="molecule type" value="Genomic_DNA"/>
</dbReference>
<keyword evidence="1" id="KW-0732">Signal</keyword>
<dbReference type="KEGG" id="pfus:ADJ77_11805"/>
<reference evidence="3 5" key="2">
    <citation type="submission" date="2021-03" db="EMBL/GenBank/DDBJ databases">
        <title>Human Oral Microbial Genomes.</title>
        <authorList>
            <person name="Johnston C.D."/>
            <person name="Chen T."/>
            <person name="Dewhirst F.E."/>
        </authorList>
    </citation>
    <scope>NUCLEOTIDE SEQUENCE [LARGE SCALE GENOMIC DNA]</scope>
    <source>
        <strain evidence="3 5">W1435</strain>
    </source>
</reference>
<sequence>MKMKISYHWVLATLLAVAAVGCSNDDMTTETPTKPETDKGGTAQATFLAGNEGTRTSLNYDNSNFYWEAGDKIFVKDDDNKFYGSSNAVTGTNVPSFKFMMPGKYSQNKYMVYYPGKDKTNDNVTIAATQTQNGADNTMHFGTSGDCGVGEATLEGGQYKFKLTHAAAYLCFKPSYDHPLETSYVTKVEVTADQNIAGNYTLGSDGKLTAKGGGSKTITLTPKETGSTEGFQLKNNLSTTGCETGRMFMVIAPGKYKLTVKYYIKDTQTGTMGTITKTFGSSTYEANGYYDMPAKLTMRAFDAKYYTWDAKQDYWFGHENDQPKVNGMNNITTYPTSGDAQRWYNAVKYKKGTNNSASNSAKNCPNINELHWYCLKGGPRWDTTTMWTVWGHIYTNGMWFKKAEVIAKENSKPNAAALKAVSPDGRDRVKAGIYETPPNNNNVAVGPPTNRNDYFFIPAMGFYEKNEFKDFRTAGYFWTSTPEAVISNRAYNLHFVSNNVTVSNLRDRENGLKLWTSE</sequence>
<organism evidence="2 4">
    <name type="scientific">Prevotella fusca JCM 17724</name>
    <dbReference type="NCBI Taxonomy" id="1236517"/>
    <lineage>
        <taxon>Bacteria</taxon>
        <taxon>Pseudomonadati</taxon>
        <taxon>Bacteroidota</taxon>
        <taxon>Bacteroidia</taxon>
        <taxon>Bacteroidales</taxon>
        <taxon>Prevotellaceae</taxon>
        <taxon>Prevotella</taxon>
    </lineage>
</organism>
<evidence type="ECO:0000313" key="2">
    <source>
        <dbReference type="EMBL" id="AKU70440.1"/>
    </source>
</evidence>
<proteinExistence type="predicted"/>
<dbReference type="OrthoDB" id="1081166at2"/>
<dbReference type="EMBL" id="CP072369">
    <property type="protein sequence ID" value="QUB86069.1"/>
    <property type="molecule type" value="Genomic_DNA"/>
</dbReference>
<evidence type="ECO:0000256" key="1">
    <source>
        <dbReference type="SAM" id="SignalP"/>
    </source>
</evidence>
<evidence type="ECO:0000313" key="5">
    <source>
        <dbReference type="Proteomes" id="UP000682005"/>
    </source>
</evidence>
<gene>
    <name evidence="2" type="ORF">ADJ77_11805</name>
    <name evidence="3" type="ORF">J5A51_02030</name>
</gene>
<protein>
    <recommendedName>
        <fullName evidence="6">Fimbrillin family protein</fullName>
    </recommendedName>
</protein>
<evidence type="ECO:0000313" key="3">
    <source>
        <dbReference type="EMBL" id="QUB86069.1"/>
    </source>
</evidence>
<dbReference type="AlphaFoldDB" id="A0A0K1NN16"/>
<feature type="chain" id="PRO_5044544675" description="Fimbrillin family protein" evidence="1">
    <location>
        <begin position="19"/>
        <end position="518"/>
    </location>
</feature>
<name>A0A0K1NN16_9BACT</name>
<evidence type="ECO:0000313" key="4">
    <source>
        <dbReference type="Proteomes" id="UP000060345"/>
    </source>
</evidence>
<dbReference type="Proteomes" id="UP000682005">
    <property type="component" value="Chromosome 2"/>
</dbReference>
<dbReference type="PROSITE" id="PS51257">
    <property type="entry name" value="PROKAR_LIPOPROTEIN"/>
    <property type="match status" value="1"/>
</dbReference>
<accession>A0A0K1NN16</accession>
<dbReference type="Proteomes" id="UP000060345">
    <property type="component" value="Chromosome 2"/>
</dbReference>
<keyword evidence="5" id="KW-1185">Reference proteome</keyword>